<dbReference type="EMBL" id="AAAIXK010000005">
    <property type="protein sequence ID" value="EAC5550681.1"/>
    <property type="molecule type" value="Genomic_DNA"/>
</dbReference>
<name>A0A683HX97_LISMN</name>
<evidence type="ECO:0000259" key="1">
    <source>
        <dbReference type="PROSITE" id="PS50878"/>
    </source>
</evidence>
<sequence length="456" mass="53962">MLDSTKLDSTKLDSTKYKTKNYLHFDYRVKIENVESYVTDHSKIGNHSFLPLIRYVSSFEKRIEEKNPEFDNRPIKTKDRVIMYAGHMDNFIYKYYAEVLNKDFYNKFCMEKGIDDCVSAYRNNKVGKSNIDFAAEIINQMVNYKEAYILVGDFTNYFDKINHELLKKHLAEVLNQPRLSKDWFNVFRSITKYGYYEKSFLNEEYGSDESIKRSNKKSYFENISKFREFQKNNKTLCNKNKFGIPQGSAISAVFANIYASEFDLKLKEIADEFSGIYRRYSDDFILVIPKSDIVNEQKIRRIETDTRRVASEYKIELHKDKTGLYLYENDKIFDIISNEVSHLDYLGFVFDGTTVKMRGKSPYKFYRNAKKLITFAQKVKVKKELTDLPYKKKIYGLCTDLGKNYNNHGNFISYAKRAQKKFDEISPNTNNLIMNQLKNRKKKIEKMLGYKIHTKI</sequence>
<dbReference type="OMA" id="HGFYPFI"/>
<dbReference type="Proteomes" id="UP000272537">
    <property type="component" value="Unassembled WGS sequence"/>
</dbReference>
<dbReference type="InterPro" id="IPR051083">
    <property type="entry name" value="GrpII_Intron_Splice-Mob/Def"/>
</dbReference>
<dbReference type="PROSITE" id="PS50878">
    <property type="entry name" value="RT_POL"/>
    <property type="match status" value="1"/>
</dbReference>
<feature type="domain" description="Reverse transcriptase" evidence="1">
    <location>
        <begin position="1"/>
        <end position="350"/>
    </location>
</feature>
<protein>
    <submittedName>
        <fullName evidence="4">RNA-dependent DNA polymerase</fullName>
    </submittedName>
</protein>
<dbReference type="EMBL" id="AABBZO010000025">
    <property type="protein sequence ID" value="EAG4463573.1"/>
    <property type="molecule type" value="Genomic_DNA"/>
</dbReference>
<dbReference type="Proteomes" id="UP000527632">
    <property type="component" value="Unassembled WGS sequence"/>
</dbReference>
<dbReference type="PANTHER" id="PTHR34047">
    <property type="entry name" value="NUCLEAR INTRON MATURASE 1, MITOCHONDRIAL-RELATED"/>
    <property type="match status" value="1"/>
</dbReference>
<dbReference type="Proteomes" id="UP000528151">
    <property type="component" value="Unassembled WGS sequence"/>
</dbReference>
<organism evidence="4 8">
    <name type="scientific">Listeria monocytogenes</name>
    <dbReference type="NCBI Taxonomy" id="1639"/>
    <lineage>
        <taxon>Bacteria</taxon>
        <taxon>Bacillati</taxon>
        <taxon>Bacillota</taxon>
        <taxon>Bacilli</taxon>
        <taxon>Bacillales</taxon>
        <taxon>Listeriaceae</taxon>
        <taxon>Listeria</taxon>
    </lineage>
</organism>
<reference evidence="5 6" key="1">
    <citation type="journal article" date="2018" name="BMC Genomics">
        <title>Genes significantly associated with lineage II food isolates of Listeria monocytogenes.</title>
        <authorList>
            <person name="Pirone-Davies C."/>
            <person name="Chen Y."/>
            <person name="Pightling A."/>
            <person name="Ryan G."/>
            <person name="Wang Y."/>
            <person name="Yao K."/>
            <person name="Hoffmann M."/>
            <person name="Allard M.W."/>
        </authorList>
    </citation>
    <scope>NUCLEOTIDE SEQUENCE [LARGE SCALE GENOMIC DNA]</scope>
    <source>
        <strain evidence="5 6">PNUSAL000550</strain>
    </source>
</reference>
<dbReference type="CDD" id="cd01651">
    <property type="entry name" value="RT_G2_intron"/>
    <property type="match status" value="1"/>
</dbReference>
<comment type="caution">
    <text evidence="4">The sequence shown here is derived from an EMBL/GenBank/DDBJ whole genome shotgun (WGS) entry which is preliminary data.</text>
</comment>
<reference evidence="4 8" key="2">
    <citation type="submission" date="2019-04" db="EMBL/GenBank/DDBJ databases">
        <authorList>
            <consortium name="GenomeTrakr: Next Generation Sequencing Network for Food Pathogen Tracability"/>
        </authorList>
    </citation>
    <scope>NUCLEOTIDE SEQUENCE [LARGE SCALE GENOMIC DNA]</scope>
    <source>
        <strain evidence="3 9">CFSAN063727</strain>
        <strain evidence="2 7">FDA00007096</strain>
        <strain evidence="4 8">LS1344</strain>
    </source>
</reference>
<dbReference type="Pfam" id="PF00078">
    <property type="entry name" value="RVT_1"/>
    <property type="match status" value="1"/>
</dbReference>
<dbReference type="RefSeq" id="WP_010959037.1">
    <property type="nucleotide sequence ID" value="NC_021825.2"/>
</dbReference>
<evidence type="ECO:0000313" key="7">
    <source>
        <dbReference type="Proteomes" id="UP000365297"/>
    </source>
</evidence>
<dbReference type="Proteomes" id="UP000365297">
    <property type="component" value="Unassembled WGS sequence"/>
</dbReference>
<evidence type="ECO:0000313" key="8">
    <source>
        <dbReference type="Proteomes" id="UP000527632"/>
    </source>
</evidence>
<dbReference type="PANTHER" id="PTHR34047:SF8">
    <property type="entry name" value="PROTEIN YKFC"/>
    <property type="match status" value="1"/>
</dbReference>
<dbReference type="AlphaFoldDB" id="A0A683HX97"/>
<dbReference type="EMBL" id="AABGUK010000005">
    <property type="protein sequence ID" value="EAH4242790.1"/>
    <property type="molecule type" value="Genomic_DNA"/>
</dbReference>
<evidence type="ECO:0000313" key="6">
    <source>
        <dbReference type="Proteomes" id="UP000272537"/>
    </source>
</evidence>
<dbReference type="SUPFAM" id="SSF56672">
    <property type="entry name" value="DNA/RNA polymerases"/>
    <property type="match status" value="1"/>
</dbReference>
<evidence type="ECO:0000313" key="9">
    <source>
        <dbReference type="Proteomes" id="UP000528151"/>
    </source>
</evidence>
<evidence type="ECO:0000313" key="4">
    <source>
        <dbReference type="EMBL" id="EAH4242790.1"/>
    </source>
</evidence>
<evidence type="ECO:0000313" key="3">
    <source>
        <dbReference type="EMBL" id="EAG4463573.1"/>
    </source>
</evidence>
<accession>A0A683HX97</accession>
<dbReference type="InterPro" id="IPR043502">
    <property type="entry name" value="DNA/RNA_pol_sf"/>
</dbReference>
<dbReference type="EMBL" id="QXLS01000009">
    <property type="protein sequence ID" value="RKA04937.1"/>
    <property type="molecule type" value="Genomic_DNA"/>
</dbReference>
<evidence type="ECO:0000313" key="5">
    <source>
        <dbReference type="EMBL" id="RKA04937.1"/>
    </source>
</evidence>
<dbReference type="InterPro" id="IPR000477">
    <property type="entry name" value="RT_dom"/>
</dbReference>
<gene>
    <name evidence="2" type="ORF">ARY78_09595</name>
    <name evidence="3" type="ORF">CA369_14975</name>
    <name evidence="5" type="ORF">DYZ80_02974</name>
    <name evidence="4" type="ORF">E5F58_12415</name>
</gene>
<proteinExistence type="predicted"/>
<dbReference type="KEGG" id="lmok:CQ02_12070"/>
<evidence type="ECO:0000313" key="2">
    <source>
        <dbReference type="EMBL" id="EAC5550681.1"/>
    </source>
</evidence>